<name>A0ABN8Y490_RANTA</name>
<dbReference type="EMBL" id="OX459948">
    <property type="protein sequence ID" value="CAI9155241.1"/>
    <property type="molecule type" value="Genomic_DNA"/>
</dbReference>
<evidence type="ECO:0000256" key="1">
    <source>
        <dbReference type="SAM" id="MobiDB-lite"/>
    </source>
</evidence>
<feature type="compositionally biased region" description="Pro residues" evidence="1">
    <location>
        <begin position="113"/>
        <end position="127"/>
    </location>
</feature>
<feature type="compositionally biased region" description="Basic and acidic residues" evidence="1">
    <location>
        <begin position="95"/>
        <end position="105"/>
    </location>
</feature>
<reference evidence="2" key="1">
    <citation type="submission" date="2023-04" db="EMBL/GenBank/DDBJ databases">
        <authorList>
            <consortium name="ELIXIR-Norway"/>
        </authorList>
    </citation>
    <scope>NUCLEOTIDE SEQUENCE [LARGE SCALE GENOMIC DNA]</scope>
</reference>
<evidence type="ECO:0000313" key="2">
    <source>
        <dbReference type="EMBL" id="CAI9155241.1"/>
    </source>
</evidence>
<proteinExistence type="predicted"/>
<keyword evidence="3" id="KW-1185">Reference proteome</keyword>
<feature type="compositionally biased region" description="Low complexity" evidence="1">
    <location>
        <begin position="65"/>
        <end position="76"/>
    </location>
</feature>
<evidence type="ECO:0000313" key="3">
    <source>
        <dbReference type="Proteomes" id="UP001176941"/>
    </source>
</evidence>
<gene>
    <name evidence="2" type="ORF">MRATA1EN1_LOCUS4203</name>
</gene>
<feature type="region of interest" description="Disordered" evidence="1">
    <location>
        <begin position="21"/>
        <end position="251"/>
    </location>
</feature>
<feature type="compositionally biased region" description="Pro residues" evidence="1">
    <location>
        <begin position="242"/>
        <end position="251"/>
    </location>
</feature>
<organism evidence="2 3">
    <name type="scientific">Rangifer tarandus platyrhynchus</name>
    <name type="common">Svalbard reindeer</name>
    <dbReference type="NCBI Taxonomy" id="3082113"/>
    <lineage>
        <taxon>Eukaryota</taxon>
        <taxon>Metazoa</taxon>
        <taxon>Chordata</taxon>
        <taxon>Craniata</taxon>
        <taxon>Vertebrata</taxon>
        <taxon>Euteleostomi</taxon>
        <taxon>Mammalia</taxon>
        <taxon>Eutheria</taxon>
        <taxon>Laurasiatheria</taxon>
        <taxon>Artiodactyla</taxon>
        <taxon>Ruminantia</taxon>
        <taxon>Pecora</taxon>
        <taxon>Cervidae</taxon>
        <taxon>Odocoileinae</taxon>
        <taxon>Rangifer</taxon>
    </lineage>
</organism>
<dbReference type="Proteomes" id="UP001176941">
    <property type="component" value="Chromosome 12"/>
</dbReference>
<accession>A0ABN8Y490</accession>
<protein>
    <submittedName>
        <fullName evidence="2">Uncharacterized protein</fullName>
    </submittedName>
</protein>
<sequence length="251" mass="26489">MTPKAPVTKEKTDILDFMKTKKLFESKNGNPGRKARKAPKGESSGNVSCRAHPAGSSSLFPPTSPQTSAASSLPTPLQKVKAAPAEQHLPPTPDVRTRPPPRETPHNGIAAPGPEPAAAPVPAPGPPHTNKKESRRTGDCLQRPRPGLRLPPHPPLWTGTPKPARPRMGRGAPPRKLTPPARLGAARGAERSPLRKGRRRNALRPAAPSPPGFPLLVPAPGTPRERPPSPPGLLTEAAETRSPPPVTGSDF</sequence>